<name>A0AC61RF62_9BACT</name>
<organism evidence="1 2">
    <name type="scientific">Lepagella muris</name>
    <dbReference type="NCBI Taxonomy" id="3032870"/>
    <lineage>
        <taxon>Bacteria</taxon>
        <taxon>Pseudomonadati</taxon>
        <taxon>Bacteroidota</taxon>
        <taxon>Bacteroidia</taxon>
        <taxon>Bacteroidales</taxon>
        <taxon>Muribaculaceae</taxon>
        <taxon>Lepagella</taxon>
    </lineage>
</organism>
<accession>A0AC61RF62</accession>
<gene>
    <name evidence="1" type="ORF">E5331_12815</name>
</gene>
<keyword evidence="2" id="KW-1185">Reference proteome</keyword>
<dbReference type="EMBL" id="SRYB01000019">
    <property type="protein sequence ID" value="TGY77878.1"/>
    <property type="molecule type" value="Genomic_DNA"/>
</dbReference>
<sequence>MKFDVRFIQKKPKALEWLYLLIFGLGLLIAVPFVAMAIVSEIILYAGKAWIQWLSRILDIEFTL</sequence>
<evidence type="ECO:0000313" key="2">
    <source>
        <dbReference type="Proteomes" id="UP000306319"/>
    </source>
</evidence>
<protein>
    <submittedName>
        <fullName evidence="1">Uncharacterized protein</fullName>
    </submittedName>
</protein>
<dbReference type="Proteomes" id="UP000306319">
    <property type="component" value="Unassembled WGS sequence"/>
</dbReference>
<evidence type="ECO:0000313" key="1">
    <source>
        <dbReference type="EMBL" id="TGY77878.1"/>
    </source>
</evidence>
<comment type="caution">
    <text evidence="1">The sequence shown here is derived from an EMBL/GenBank/DDBJ whole genome shotgun (WGS) entry which is preliminary data.</text>
</comment>
<proteinExistence type="predicted"/>
<reference evidence="1" key="1">
    <citation type="submission" date="2019-04" db="EMBL/GenBank/DDBJ databases">
        <title>Microbes associate with the intestines of laboratory mice.</title>
        <authorList>
            <person name="Navarre W."/>
            <person name="Wong E."/>
            <person name="Huang K."/>
            <person name="Tropini C."/>
            <person name="Ng K."/>
            <person name="Yu B."/>
        </authorList>
    </citation>
    <scope>NUCLEOTIDE SEQUENCE</scope>
    <source>
        <strain evidence="1">NM04_E33</strain>
    </source>
</reference>